<dbReference type="InterPro" id="IPR017937">
    <property type="entry name" value="Thioredoxin_CS"/>
</dbReference>
<keyword evidence="3" id="KW-0249">Electron transport</keyword>
<name>A0AAN2BJ27_9GAMM</name>
<dbReference type="InterPro" id="IPR013766">
    <property type="entry name" value="Thioredoxin_domain"/>
</dbReference>
<evidence type="ECO:0000256" key="3">
    <source>
        <dbReference type="ARBA" id="ARBA00022982"/>
    </source>
</evidence>
<dbReference type="GO" id="GO:0005737">
    <property type="term" value="C:cytoplasm"/>
    <property type="evidence" value="ECO:0007669"/>
    <property type="project" value="TreeGrafter"/>
</dbReference>
<dbReference type="InterPro" id="IPR005746">
    <property type="entry name" value="Thioredoxin"/>
</dbReference>
<evidence type="ECO:0000256" key="4">
    <source>
        <dbReference type="ARBA" id="ARBA00023157"/>
    </source>
</evidence>
<dbReference type="Pfam" id="PF00085">
    <property type="entry name" value="Thioredoxin"/>
    <property type="match status" value="1"/>
</dbReference>
<dbReference type="GO" id="GO:0015035">
    <property type="term" value="F:protein-disulfide reductase activity"/>
    <property type="evidence" value="ECO:0007669"/>
    <property type="project" value="InterPro"/>
</dbReference>
<dbReference type="CDD" id="cd02947">
    <property type="entry name" value="TRX_family"/>
    <property type="match status" value="1"/>
</dbReference>
<feature type="domain" description="Thioredoxin" evidence="8">
    <location>
        <begin position="1"/>
        <end position="107"/>
    </location>
</feature>
<dbReference type="PIRSF" id="PIRSF000077">
    <property type="entry name" value="Thioredoxin"/>
    <property type="match status" value="1"/>
</dbReference>
<evidence type="ECO:0000313" key="10">
    <source>
        <dbReference type="Proteomes" id="UP001320119"/>
    </source>
</evidence>
<keyword evidence="5 7" id="KW-0676">Redox-active center</keyword>
<protein>
    <recommendedName>
        <fullName evidence="6">Thioredoxin</fullName>
    </recommendedName>
</protein>
<evidence type="ECO:0000313" key="9">
    <source>
        <dbReference type="EMBL" id="BCD96481.1"/>
    </source>
</evidence>
<dbReference type="Proteomes" id="UP001320119">
    <property type="component" value="Chromosome"/>
</dbReference>
<accession>A0AAN2BJ27</accession>
<sequence>MNELTKTVVAPLKTLLESDKTQLLSFSAQWCGPCKTTKPVIDTIANHYQKKVETVRIDVDRHPDWVRHFQVRSVPTQILVDKGEVVVRRSGAVTLADLNTWLASNLAAI</sequence>
<organism evidence="9 10">
    <name type="scientific">Marinagarivorans cellulosilyticus</name>
    <dbReference type="NCBI Taxonomy" id="2721545"/>
    <lineage>
        <taxon>Bacteria</taxon>
        <taxon>Pseudomonadati</taxon>
        <taxon>Pseudomonadota</taxon>
        <taxon>Gammaproteobacteria</taxon>
        <taxon>Cellvibrionales</taxon>
        <taxon>Cellvibrionaceae</taxon>
        <taxon>Marinagarivorans</taxon>
    </lineage>
</organism>
<proteinExistence type="inferred from homology"/>
<dbReference type="PANTHER" id="PTHR45663">
    <property type="entry name" value="GEO12009P1"/>
    <property type="match status" value="1"/>
</dbReference>
<dbReference type="RefSeq" id="WP_236985980.1">
    <property type="nucleotide sequence ID" value="NZ_AP023086.1"/>
</dbReference>
<dbReference type="AlphaFoldDB" id="A0AAN2BJ27"/>
<dbReference type="SUPFAM" id="SSF52833">
    <property type="entry name" value="Thioredoxin-like"/>
    <property type="match status" value="1"/>
</dbReference>
<dbReference type="InterPro" id="IPR036249">
    <property type="entry name" value="Thioredoxin-like_sf"/>
</dbReference>
<comment type="similarity">
    <text evidence="1 6">Belongs to the thioredoxin family.</text>
</comment>
<dbReference type="EMBL" id="AP023086">
    <property type="protein sequence ID" value="BCD96481.1"/>
    <property type="molecule type" value="Genomic_DNA"/>
</dbReference>
<gene>
    <name evidence="9" type="ORF">MARGE09_P0681</name>
</gene>
<keyword evidence="4 7" id="KW-1015">Disulfide bond</keyword>
<evidence type="ECO:0000256" key="7">
    <source>
        <dbReference type="PIRSR" id="PIRSR000077-4"/>
    </source>
</evidence>
<evidence type="ECO:0000256" key="5">
    <source>
        <dbReference type="ARBA" id="ARBA00023284"/>
    </source>
</evidence>
<dbReference type="Gene3D" id="3.40.30.10">
    <property type="entry name" value="Glutaredoxin"/>
    <property type="match status" value="1"/>
</dbReference>
<evidence type="ECO:0000256" key="6">
    <source>
        <dbReference type="PIRNR" id="PIRNR000077"/>
    </source>
</evidence>
<dbReference type="PROSITE" id="PS00194">
    <property type="entry name" value="THIOREDOXIN_1"/>
    <property type="match status" value="1"/>
</dbReference>
<evidence type="ECO:0000256" key="1">
    <source>
        <dbReference type="ARBA" id="ARBA00008987"/>
    </source>
</evidence>
<keyword evidence="10" id="KW-1185">Reference proteome</keyword>
<evidence type="ECO:0000259" key="8">
    <source>
        <dbReference type="PROSITE" id="PS51352"/>
    </source>
</evidence>
<evidence type="ECO:0000256" key="2">
    <source>
        <dbReference type="ARBA" id="ARBA00022448"/>
    </source>
</evidence>
<dbReference type="PROSITE" id="PS51352">
    <property type="entry name" value="THIOREDOXIN_2"/>
    <property type="match status" value="1"/>
</dbReference>
<reference evidence="9 10" key="1">
    <citation type="journal article" date="2022" name="IScience">
        <title>An ultrasensitive nanofiber-based assay for enzymatic hydrolysis and deep-sea microbial degradation of cellulose.</title>
        <authorList>
            <person name="Tsudome M."/>
            <person name="Tachioka M."/>
            <person name="Miyazaki M."/>
            <person name="Uchimura K."/>
            <person name="Tsuda M."/>
            <person name="Takaki Y."/>
            <person name="Deguchi S."/>
        </authorList>
    </citation>
    <scope>NUCLEOTIDE SEQUENCE [LARGE SCALE GENOMIC DNA]</scope>
    <source>
        <strain evidence="9 10">GE09</strain>
    </source>
</reference>
<dbReference type="KEGG" id="marq:MARGE09_P0681"/>
<feature type="disulfide bond" description="Redox-active" evidence="7">
    <location>
        <begin position="31"/>
        <end position="34"/>
    </location>
</feature>
<dbReference type="PANTHER" id="PTHR45663:SF11">
    <property type="entry name" value="GEO12009P1"/>
    <property type="match status" value="1"/>
</dbReference>
<keyword evidence="2" id="KW-0813">Transport</keyword>